<dbReference type="Gene3D" id="2.30.40.10">
    <property type="entry name" value="Urease, subunit C, domain 1"/>
    <property type="match status" value="1"/>
</dbReference>
<dbReference type="PANTHER" id="PTHR43135">
    <property type="entry name" value="ALPHA-D-RIBOSE 1-METHYLPHOSPHONATE 5-TRIPHOSPHATE DIPHOSPHATASE"/>
    <property type="match status" value="1"/>
</dbReference>
<dbReference type="InterPro" id="IPR032466">
    <property type="entry name" value="Metal_Hydrolase"/>
</dbReference>
<name>A0AAW9RCN6_9GAMM</name>
<comment type="caution">
    <text evidence="3">The sequence shown here is derived from an EMBL/GenBank/DDBJ whole genome shotgun (WGS) entry which is preliminary data.</text>
</comment>
<dbReference type="Gene3D" id="3.20.20.140">
    <property type="entry name" value="Metal-dependent hydrolases"/>
    <property type="match status" value="1"/>
</dbReference>
<proteinExistence type="predicted"/>
<dbReference type="RefSeq" id="WP_354693429.1">
    <property type="nucleotide sequence ID" value="NZ_JAZHOG010000001.1"/>
</dbReference>
<dbReference type="EMBL" id="JAZHOG010000001">
    <property type="protein sequence ID" value="MEJ8566105.1"/>
    <property type="molecule type" value="Genomic_DNA"/>
</dbReference>
<dbReference type="SUPFAM" id="SSF51556">
    <property type="entry name" value="Metallo-dependent hydrolases"/>
    <property type="match status" value="1"/>
</dbReference>
<dbReference type="GO" id="GO:0016810">
    <property type="term" value="F:hydrolase activity, acting on carbon-nitrogen (but not peptide) bonds"/>
    <property type="evidence" value="ECO:0007669"/>
    <property type="project" value="InterPro"/>
</dbReference>
<sequence length="449" mass="47448">MLIQRIGCVRIRWLAALLLLAVATGSAAEPSAEGLIIVHAGQLLTVPGEPPQERQSVYIRDGRITSIRSGFERAEGATVVDLGEAFVLPGLIDLHVHLTTNPEPGGELDDVTRTGADLALVAAVNAERLLNAGFTTVLDLGTGRREHEEAVFALSDAIEAGRVAGPRVLAVGSPLSIPGQSRTARYRGDIEAVSGPQNVCSGADACRRTVREQVKRGADVISFYNTGSLLSVPSVPMTFTEAEMRAIVETAHALGRPVVADGGNTAGDASGINAALRAGVDSVDTVTYADEETWRLLNKTGAWFVPHLYAVVAAVGDTPQTLEQGSMGWLPRPILEFLFALKQEVPSAVDARKAGVRFAFGSDPGVFPHGENAREFAELVGVGLSPAEAIATATTGAAAMLWREAEIGSLEPGKRADLIAVEGNPLEDVRALERVIWVMKDGRDHGPLR</sequence>
<keyword evidence="1" id="KW-0732">Signal</keyword>
<accession>A0AAW9RCN6</accession>
<evidence type="ECO:0000259" key="2">
    <source>
        <dbReference type="Pfam" id="PF01979"/>
    </source>
</evidence>
<dbReference type="InterPro" id="IPR057744">
    <property type="entry name" value="OTAase-like"/>
</dbReference>
<dbReference type="Pfam" id="PF01979">
    <property type="entry name" value="Amidohydro_1"/>
    <property type="match status" value="1"/>
</dbReference>
<dbReference type="InterPro" id="IPR011059">
    <property type="entry name" value="Metal-dep_hydrolase_composite"/>
</dbReference>
<dbReference type="InterPro" id="IPR006680">
    <property type="entry name" value="Amidohydro-rel"/>
</dbReference>
<dbReference type="InterPro" id="IPR051781">
    <property type="entry name" value="Metallo-dep_Hydrolase"/>
</dbReference>
<protein>
    <submittedName>
        <fullName evidence="3">Amidohydrolase family protein</fullName>
    </submittedName>
</protein>
<keyword evidence="4" id="KW-1185">Reference proteome</keyword>
<evidence type="ECO:0000313" key="3">
    <source>
        <dbReference type="EMBL" id="MEJ8566105.1"/>
    </source>
</evidence>
<organism evidence="3 4">
    <name type="scientific">Elongatibacter sediminis</name>
    <dbReference type="NCBI Taxonomy" id="3119006"/>
    <lineage>
        <taxon>Bacteria</taxon>
        <taxon>Pseudomonadati</taxon>
        <taxon>Pseudomonadota</taxon>
        <taxon>Gammaproteobacteria</taxon>
        <taxon>Chromatiales</taxon>
        <taxon>Wenzhouxiangellaceae</taxon>
        <taxon>Elongatibacter</taxon>
    </lineage>
</organism>
<feature type="domain" description="Amidohydrolase-related" evidence="2">
    <location>
        <begin position="86"/>
        <end position="443"/>
    </location>
</feature>
<dbReference type="AlphaFoldDB" id="A0AAW9RCN6"/>
<dbReference type="PANTHER" id="PTHR43135:SF3">
    <property type="entry name" value="ALPHA-D-RIBOSE 1-METHYLPHOSPHONATE 5-TRIPHOSPHATE DIPHOSPHATASE"/>
    <property type="match status" value="1"/>
</dbReference>
<evidence type="ECO:0000313" key="4">
    <source>
        <dbReference type="Proteomes" id="UP001359886"/>
    </source>
</evidence>
<feature type="signal peptide" evidence="1">
    <location>
        <begin position="1"/>
        <end position="27"/>
    </location>
</feature>
<dbReference type="SUPFAM" id="SSF51338">
    <property type="entry name" value="Composite domain of metallo-dependent hydrolases"/>
    <property type="match status" value="1"/>
</dbReference>
<dbReference type="Proteomes" id="UP001359886">
    <property type="component" value="Unassembled WGS sequence"/>
</dbReference>
<evidence type="ECO:0000256" key="1">
    <source>
        <dbReference type="SAM" id="SignalP"/>
    </source>
</evidence>
<gene>
    <name evidence="3" type="ORF">V3330_00600</name>
</gene>
<feature type="chain" id="PRO_5043914457" evidence="1">
    <location>
        <begin position="28"/>
        <end position="449"/>
    </location>
</feature>
<dbReference type="CDD" id="cd01299">
    <property type="entry name" value="Met_dep_hydrolase_A"/>
    <property type="match status" value="1"/>
</dbReference>
<reference evidence="3 4" key="1">
    <citation type="submission" date="2024-02" db="EMBL/GenBank/DDBJ databases">
        <title>A novel Wenzhouxiangellaceae bacterium, isolated from coastal sediments.</title>
        <authorList>
            <person name="Du Z.-J."/>
            <person name="Ye Y.-Q."/>
            <person name="Zhang X.-Y."/>
        </authorList>
    </citation>
    <scope>NUCLEOTIDE SEQUENCE [LARGE SCALE GENOMIC DNA]</scope>
    <source>
        <strain evidence="3 4">CH-27</strain>
    </source>
</reference>